<comment type="caution">
    <text evidence="5">The sequence shown here is derived from an EMBL/GenBank/DDBJ whole genome shotgun (WGS) entry which is preliminary data.</text>
</comment>
<keyword evidence="3" id="KW-0732">Signal</keyword>
<dbReference type="GO" id="GO:0034338">
    <property type="term" value="F:short-chain carboxylesterase activity"/>
    <property type="evidence" value="ECO:0007669"/>
    <property type="project" value="TreeGrafter"/>
</dbReference>
<dbReference type="Pfam" id="PF12146">
    <property type="entry name" value="Hydrolase_4"/>
    <property type="match status" value="1"/>
</dbReference>
<evidence type="ECO:0000313" key="6">
    <source>
        <dbReference type="Proteomes" id="UP000038009"/>
    </source>
</evidence>
<feature type="compositionally biased region" description="Polar residues" evidence="2">
    <location>
        <begin position="167"/>
        <end position="181"/>
    </location>
</feature>
<feature type="compositionally biased region" description="Basic and acidic residues" evidence="2">
    <location>
        <begin position="878"/>
        <end position="890"/>
    </location>
</feature>
<dbReference type="EMBL" id="LJSK01000099">
    <property type="protein sequence ID" value="KPI87175.1"/>
    <property type="molecule type" value="Genomic_DNA"/>
</dbReference>
<evidence type="ECO:0000256" key="3">
    <source>
        <dbReference type="SAM" id="SignalP"/>
    </source>
</evidence>
<organism evidence="5 6">
    <name type="scientific">Leptomonas seymouri</name>
    <dbReference type="NCBI Taxonomy" id="5684"/>
    <lineage>
        <taxon>Eukaryota</taxon>
        <taxon>Discoba</taxon>
        <taxon>Euglenozoa</taxon>
        <taxon>Kinetoplastea</taxon>
        <taxon>Metakinetoplastina</taxon>
        <taxon>Trypanosomatida</taxon>
        <taxon>Trypanosomatidae</taxon>
        <taxon>Leishmaniinae</taxon>
        <taxon>Leptomonas</taxon>
    </lineage>
</organism>
<sequence length="1082" mass="117178">MKLYSVAFFILHCILHVFCYWIPRSVGACVDLLLCRPCRTSEKRRHGYSYHPAREVRLIHNAEYTEAAVKVFGLMDVRASTLEDRQYCFSTVSGANEKNEARKARSAPLTPIPLRDAGCASTSAFAGEDVDPSASATAARTHHGNAASYSPLEPSFAFSAAPSVDGTYNSQRHPRLSSSFSHPPREQITATTPAATTSVPPAPAAKKALHIPTYKSPSKAFKKDIKRCSLKYSAPLYGPHLSTIMGAYRPTHPVQYTREEMCAWDGCYLAMDWFYVAGEAPTTYDHEHTSRVRKAGERCDRAANEPFSGVQGEAAVPSSAAEEGCRVDNAHRDRASATHASSGAACVDEMFSIAPATTEAEKGGVRGVASGRQRATEDAPLETSRNSLPTYTTSDGTVGPNSNSGSSRPDIQKLAETPILATTHYNAVGVAFIVPGLTSSSQTNYVQHLVRALHKANLHVCVLNTRGLGDSPPITTPFLFNGAYTRDVRDCLHHFFAKEALADRFGRPLPLIGIGLSIGGTIMAKYVGEEGAAGADPHLDALICVCPPVDYVMTVEHMNRNGAQRALYQRDMCNSIRRYLLQHDPLQRMPKVDNDWVFVQGNIHRFRRVLHFDEHVIAKSSGYRSVHHYHVDASALTWLPYAPIPALVMASADDPVIGCTVMPHRWREITCNNPRVVYVESSTGGHLGFLSDPWSELMCNDNWMEIFVRDRVLAACDYWYAVQRRAKDLKPSSGGEGSRGSAASNVEAHPPPLSLPATVDSPVTNVAVTASAPSAVTPETLSYPSWSMMRVVPEVCAQNRATVGKGCYLEGSDSSASAAIYRARQHDRRGQEQPAALANGFDAATHGGVAVSSTDEGQMAYSDRGCSTYLVASTELPASRDHADGRDASSTHEPIQDASAAAAHLAMREHRSSLSSSPQVATEKDTANPPPCKSLAPATAGSASPQPIPCGLPHQGRPNNWCYFTSFRTQPVPRSRLMQPYFAPPSGTTYDGERSEVNDTVFKSTASSGDERGSTYVTWPDVNGACGGRRSACHDQNQRGEGGILAMGKDPRCRVTAGQYMYAPVVVNCDYAGDPRTWMGDG</sequence>
<dbReference type="AlphaFoldDB" id="A0A0N1PDK7"/>
<feature type="domain" description="Serine aminopeptidase S33" evidence="4">
    <location>
        <begin position="429"/>
        <end position="587"/>
    </location>
</feature>
<evidence type="ECO:0000256" key="1">
    <source>
        <dbReference type="ARBA" id="ARBA00010884"/>
    </source>
</evidence>
<feature type="signal peptide" evidence="3">
    <location>
        <begin position="1"/>
        <end position="19"/>
    </location>
</feature>
<reference evidence="5 6" key="1">
    <citation type="journal article" date="2015" name="PLoS Pathog.">
        <title>Leptomonas seymouri: Adaptations to the Dixenous Life Cycle Analyzed by Genome Sequencing, Transcriptome Profiling and Co-infection with Leishmania donovani.</title>
        <authorList>
            <person name="Kraeva N."/>
            <person name="Butenko A."/>
            <person name="Hlavacova J."/>
            <person name="Kostygov A."/>
            <person name="Myskova J."/>
            <person name="Grybchuk D."/>
            <person name="Lestinova T."/>
            <person name="Votypka J."/>
            <person name="Volf P."/>
            <person name="Opperdoes F."/>
            <person name="Flegontov P."/>
            <person name="Lukes J."/>
            <person name="Yurchenko V."/>
        </authorList>
    </citation>
    <scope>NUCLEOTIDE SEQUENCE [LARGE SCALE GENOMIC DNA]</scope>
    <source>
        <strain evidence="5 6">ATCC 30220</strain>
    </source>
</reference>
<comment type="similarity">
    <text evidence="1">Belongs to the AB hydrolase superfamily. AB hydrolase 4 family.</text>
</comment>
<feature type="compositionally biased region" description="Low complexity" evidence="2">
    <location>
        <begin position="189"/>
        <end position="199"/>
    </location>
</feature>
<dbReference type="Gene3D" id="3.40.50.1820">
    <property type="entry name" value="alpha/beta hydrolase"/>
    <property type="match status" value="1"/>
</dbReference>
<dbReference type="PANTHER" id="PTHR10794:SF63">
    <property type="entry name" value="ALPHA_BETA HYDROLASE 1, ISOFORM A"/>
    <property type="match status" value="1"/>
</dbReference>
<proteinExistence type="inferred from homology"/>
<dbReference type="SUPFAM" id="SSF53474">
    <property type="entry name" value="alpha/beta-Hydrolases"/>
    <property type="match status" value="1"/>
</dbReference>
<feature type="region of interest" description="Disordered" evidence="2">
    <location>
        <begin position="167"/>
        <end position="201"/>
    </location>
</feature>
<keyword evidence="6" id="KW-1185">Reference proteome</keyword>
<feature type="chain" id="PRO_5005879712" description="Serine aminopeptidase S33 domain-containing protein" evidence="3">
    <location>
        <begin position="20"/>
        <end position="1082"/>
    </location>
</feature>
<feature type="region of interest" description="Disordered" evidence="2">
    <location>
        <begin position="358"/>
        <end position="410"/>
    </location>
</feature>
<name>A0A0N1PDK7_LEPSE</name>
<dbReference type="InterPro" id="IPR022742">
    <property type="entry name" value="Hydrolase_4"/>
</dbReference>
<dbReference type="VEuPathDB" id="TriTrypDB:Lsey_0099_0080"/>
<feature type="region of interest" description="Disordered" evidence="2">
    <location>
        <begin position="877"/>
        <end position="946"/>
    </location>
</feature>
<evidence type="ECO:0000259" key="4">
    <source>
        <dbReference type="Pfam" id="PF12146"/>
    </source>
</evidence>
<dbReference type="InterPro" id="IPR050960">
    <property type="entry name" value="AB_hydrolase_4_sf"/>
</dbReference>
<accession>A0A0N1PDK7</accession>
<dbReference type="PANTHER" id="PTHR10794">
    <property type="entry name" value="ABHYDROLASE DOMAIN-CONTAINING PROTEIN"/>
    <property type="match status" value="1"/>
</dbReference>
<gene>
    <name evidence="5" type="ORF">ABL78_3737</name>
</gene>
<feature type="compositionally biased region" description="Polar residues" evidence="2">
    <location>
        <begin position="383"/>
        <end position="409"/>
    </location>
</feature>
<dbReference type="OMA" id="HEHTSRV"/>
<dbReference type="Proteomes" id="UP000038009">
    <property type="component" value="Unassembled WGS sequence"/>
</dbReference>
<feature type="region of interest" description="Disordered" evidence="2">
    <location>
        <begin position="729"/>
        <end position="759"/>
    </location>
</feature>
<evidence type="ECO:0000313" key="5">
    <source>
        <dbReference type="EMBL" id="KPI87175.1"/>
    </source>
</evidence>
<dbReference type="OrthoDB" id="5954035at2759"/>
<dbReference type="InterPro" id="IPR029058">
    <property type="entry name" value="AB_hydrolase_fold"/>
</dbReference>
<protein>
    <recommendedName>
        <fullName evidence="4">Serine aminopeptidase S33 domain-containing protein</fullName>
    </recommendedName>
</protein>
<dbReference type="GO" id="GO:0047372">
    <property type="term" value="F:monoacylglycerol lipase activity"/>
    <property type="evidence" value="ECO:0007669"/>
    <property type="project" value="TreeGrafter"/>
</dbReference>
<evidence type="ECO:0000256" key="2">
    <source>
        <dbReference type="SAM" id="MobiDB-lite"/>
    </source>
</evidence>